<dbReference type="SUPFAM" id="SSF57756">
    <property type="entry name" value="Retrovirus zinc finger-like domains"/>
    <property type="match status" value="1"/>
</dbReference>
<dbReference type="GO" id="GO:0003676">
    <property type="term" value="F:nucleic acid binding"/>
    <property type="evidence" value="ECO:0007669"/>
    <property type="project" value="InterPro"/>
</dbReference>
<dbReference type="InterPro" id="IPR036875">
    <property type="entry name" value="Znf_CCHC_sf"/>
</dbReference>
<accession>A0A3Q0FGH3</accession>
<dbReference type="PANTHER" id="PTHR34222">
    <property type="entry name" value="GAG_PRE-INTEGRS DOMAIN-CONTAINING PROTEIN"/>
    <property type="match status" value="1"/>
</dbReference>
<dbReference type="GeneID" id="111242761"/>
<dbReference type="GO" id="GO:0008270">
    <property type="term" value="F:zinc ion binding"/>
    <property type="evidence" value="ECO:0007669"/>
    <property type="project" value="InterPro"/>
</dbReference>
<proteinExistence type="predicted"/>
<gene>
    <name evidence="2" type="primary">LOC111242761</name>
</gene>
<evidence type="ECO:0000313" key="2">
    <source>
        <dbReference type="RefSeq" id="XP_022643165.1"/>
    </source>
</evidence>
<dbReference type="RefSeq" id="XP_022643165.1">
    <property type="nucleotide sequence ID" value="XM_022787444.1"/>
</dbReference>
<protein>
    <submittedName>
        <fullName evidence="2">Uncharacterized protein LOC111242761</fullName>
    </submittedName>
</protein>
<reference evidence="2" key="2">
    <citation type="submission" date="2025-08" db="UniProtKB">
        <authorList>
            <consortium name="RefSeq"/>
        </authorList>
    </citation>
    <scope>IDENTIFICATION</scope>
    <source>
        <tissue evidence="2">Leaf</tissue>
    </source>
</reference>
<reference evidence="1" key="1">
    <citation type="journal article" date="2014" name="Nat. Commun.">
        <title>Genome sequence of mungbean and insights into evolution within Vigna species.</title>
        <authorList>
            <person name="Kang Y.J."/>
            <person name="Kim S.K."/>
            <person name="Kim M.Y."/>
            <person name="Lestari P."/>
            <person name="Kim K.H."/>
            <person name="Ha B.K."/>
            <person name="Jun T.H."/>
            <person name="Hwang W.J."/>
            <person name="Lee T."/>
            <person name="Lee J."/>
            <person name="Shim S."/>
            <person name="Yoon M.Y."/>
            <person name="Jang Y.E."/>
            <person name="Han K.S."/>
            <person name="Taeprayoon P."/>
            <person name="Yoon N."/>
            <person name="Somta P."/>
            <person name="Tanya P."/>
            <person name="Kim K.S."/>
            <person name="Gwag J.G."/>
            <person name="Moon J.K."/>
            <person name="Lee Y.H."/>
            <person name="Park B.S."/>
            <person name="Bombarely A."/>
            <person name="Doyle J.J."/>
            <person name="Jackson S.A."/>
            <person name="Schafleitner R."/>
            <person name="Srinives P."/>
            <person name="Varshney R.K."/>
            <person name="Lee S.H."/>
        </authorList>
    </citation>
    <scope>NUCLEOTIDE SEQUENCE [LARGE SCALE GENOMIC DNA]</scope>
    <source>
        <strain evidence="1">cv. VC1973A</strain>
    </source>
</reference>
<evidence type="ECO:0000313" key="1">
    <source>
        <dbReference type="Proteomes" id="UP000087766"/>
    </source>
</evidence>
<organism evidence="1 2">
    <name type="scientific">Vigna radiata var. radiata</name>
    <name type="common">Mung bean</name>
    <name type="synonym">Phaseolus aureus</name>
    <dbReference type="NCBI Taxonomy" id="3916"/>
    <lineage>
        <taxon>Eukaryota</taxon>
        <taxon>Viridiplantae</taxon>
        <taxon>Streptophyta</taxon>
        <taxon>Embryophyta</taxon>
        <taxon>Tracheophyta</taxon>
        <taxon>Spermatophyta</taxon>
        <taxon>Magnoliopsida</taxon>
        <taxon>eudicotyledons</taxon>
        <taxon>Gunneridae</taxon>
        <taxon>Pentapetalae</taxon>
        <taxon>rosids</taxon>
        <taxon>fabids</taxon>
        <taxon>Fabales</taxon>
        <taxon>Fabaceae</taxon>
        <taxon>Papilionoideae</taxon>
        <taxon>50 kb inversion clade</taxon>
        <taxon>NPAAA clade</taxon>
        <taxon>indigoferoid/millettioid clade</taxon>
        <taxon>Phaseoleae</taxon>
        <taxon>Vigna</taxon>
    </lineage>
</organism>
<dbReference type="PANTHER" id="PTHR34222:SF100">
    <property type="entry name" value="CCHC-TYPE DOMAIN-CONTAINING PROTEIN"/>
    <property type="match status" value="1"/>
</dbReference>
<sequence length="152" mass="16995">MVMILRALPLDLNHIKDQLLTSHEVPSLEALTTHLLRIPMPQSQEAHETMEPSVMVATRGRGGHGTRGGGRGGRGHSQCTYCKRVGHTQENCYSLHGFPSKTTNISKADTPTSNSMFTEDEYQEYLRLKSNSLAQSSQSSRAWLGETDWRRI</sequence>
<keyword evidence="1" id="KW-1185">Reference proteome</keyword>
<dbReference type="Proteomes" id="UP000087766">
    <property type="component" value="Chromosome 11"/>
</dbReference>
<dbReference type="KEGG" id="vra:111242761"/>
<dbReference type="AlphaFoldDB" id="A0A3Q0FGH3"/>
<name>A0A3Q0FGH3_VIGRR</name>
<dbReference type="OrthoDB" id="1436592at2759"/>